<evidence type="ECO:0000313" key="2">
    <source>
        <dbReference type="EMBL" id="PKI47664.1"/>
    </source>
</evidence>
<comment type="caution">
    <text evidence="2">The sequence shown here is derived from an EMBL/GenBank/DDBJ whole genome shotgun (WGS) entry which is preliminary data.</text>
</comment>
<dbReference type="Proteomes" id="UP000233551">
    <property type="component" value="Unassembled WGS sequence"/>
</dbReference>
<feature type="non-terminal residue" evidence="2">
    <location>
        <position position="78"/>
    </location>
</feature>
<accession>A0A2I0IUJ4</accession>
<sequence length="78" mass="8630">MEDHHQWHDPLLLTDAISSQQQPCPYNSSSSLPSSSKLEMANLDSPCNPDSDIAWRNQSLEADEMESPGDPLAKNAIH</sequence>
<evidence type="ECO:0000313" key="3">
    <source>
        <dbReference type="Proteomes" id="UP000233551"/>
    </source>
</evidence>
<dbReference type="EMBL" id="PGOL01002470">
    <property type="protein sequence ID" value="PKI47664.1"/>
    <property type="molecule type" value="Genomic_DNA"/>
</dbReference>
<feature type="region of interest" description="Disordered" evidence="1">
    <location>
        <begin position="1"/>
        <end position="78"/>
    </location>
</feature>
<keyword evidence="3" id="KW-1185">Reference proteome</keyword>
<reference evidence="2 3" key="1">
    <citation type="submission" date="2017-11" db="EMBL/GenBank/DDBJ databases">
        <title>De-novo sequencing of pomegranate (Punica granatum L.) genome.</title>
        <authorList>
            <person name="Akparov Z."/>
            <person name="Amiraslanov A."/>
            <person name="Hajiyeva S."/>
            <person name="Abbasov M."/>
            <person name="Kaur K."/>
            <person name="Hamwieh A."/>
            <person name="Solovyev V."/>
            <person name="Salamov A."/>
            <person name="Braich B."/>
            <person name="Kosarev P."/>
            <person name="Mahmoud A."/>
            <person name="Hajiyev E."/>
            <person name="Babayeva S."/>
            <person name="Izzatullayeva V."/>
            <person name="Mammadov A."/>
            <person name="Mammadov A."/>
            <person name="Sharifova S."/>
            <person name="Ojaghi J."/>
            <person name="Eynullazada K."/>
            <person name="Bayramov B."/>
            <person name="Abdulazimova A."/>
            <person name="Shahmuradov I."/>
        </authorList>
    </citation>
    <scope>NUCLEOTIDE SEQUENCE [LARGE SCALE GENOMIC DNA]</scope>
    <source>
        <strain evidence="3">cv. AG2017</strain>
        <tissue evidence="2">Leaf</tissue>
    </source>
</reference>
<protein>
    <submittedName>
        <fullName evidence="2">Uncharacterized protein</fullName>
    </submittedName>
</protein>
<evidence type="ECO:0000256" key="1">
    <source>
        <dbReference type="SAM" id="MobiDB-lite"/>
    </source>
</evidence>
<dbReference type="AlphaFoldDB" id="A0A2I0IUJ4"/>
<feature type="compositionally biased region" description="Polar residues" evidence="1">
    <location>
        <begin position="16"/>
        <end position="27"/>
    </location>
</feature>
<organism evidence="2 3">
    <name type="scientific">Punica granatum</name>
    <name type="common">Pomegranate</name>
    <dbReference type="NCBI Taxonomy" id="22663"/>
    <lineage>
        <taxon>Eukaryota</taxon>
        <taxon>Viridiplantae</taxon>
        <taxon>Streptophyta</taxon>
        <taxon>Embryophyta</taxon>
        <taxon>Tracheophyta</taxon>
        <taxon>Spermatophyta</taxon>
        <taxon>Magnoliopsida</taxon>
        <taxon>eudicotyledons</taxon>
        <taxon>Gunneridae</taxon>
        <taxon>Pentapetalae</taxon>
        <taxon>rosids</taxon>
        <taxon>malvids</taxon>
        <taxon>Myrtales</taxon>
        <taxon>Lythraceae</taxon>
        <taxon>Punica</taxon>
    </lineage>
</organism>
<proteinExistence type="predicted"/>
<name>A0A2I0IUJ4_PUNGR</name>
<gene>
    <name evidence="2" type="ORF">CRG98_031950</name>
</gene>